<dbReference type="CDD" id="cd03710">
    <property type="entry name" value="BipA_TypA_C"/>
    <property type="match status" value="1"/>
</dbReference>
<dbReference type="STRING" id="698492.A0A0E9NGD3"/>
<dbReference type="SUPFAM" id="SSF50447">
    <property type="entry name" value="Translation proteins"/>
    <property type="match status" value="1"/>
</dbReference>
<accession>A0A0E9NGD3</accession>
<dbReference type="GO" id="GO:0005525">
    <property type="term" value="F:GTP binding"/>
    <property type="evidence" value="ECO:0007669"/>
    <property type="project" value="UniProtKB-KW"/>
</dbReference>
<sequence>MLRTRSVNVARLAARQESVLSRSTVVGSVRAPAQPSALRSPLNVPSTRSFSAVRRLQTLGAGVAYRAFSSTAAVRDDAVSLEDPSTFPAEKIRNIAIIAHVDHGKTTLVDQLLKQSGTLSSSQLTGRVMDSNDLERERGITILSKVTSIVYKGHKINIVDTPGHADFGGEVERVLGMVDGVILVVDATEGVMTQTKFVVRKALAAGLRPVVVMNKADRPSARIDQVDSDLMDLFMSLEASDEQLDYPTLLASAKEGWSVPFTAGLDGPKANGMTDLFEQILESVPAPVVDRDAPFSMLVTQTDRDEFVGKLYLGKVKSGVVRAGSNIKGLDEEGKEIDVGRVTKVFSRVGLNRITVNEAAAGDIVSIAGIQKATVNSTICDLAVSEVIPSTPLDPPTISMIISPNDSPLLGTEGTQLTASLLKDRLETEAQTNVALKLHSAHDGIDVRGRGVLHLGILLETLRREGFELSVSPPTALFKRGPENTLLEPVEEVTVDVDSGDAGTVIEKLNKRKGEMKDYVEGDDGKVRLVMEVPARGLLGYVGGEFKNDTHGTGVLNHTFHSYQPFKGEIATTRKGSIISMSAGVATSYALDILQPRGILFVTPGQKIYAGQIVGEHSKSDDIEVNPVKQKQLTNMRAAGKDDAMVLSPPRIMTLEEAVAYVRTDECIEVTPKSIRMRKKILDAGQRKQAGRRKDKGMTILD</sequence>
<dbReference type="InterPro" id="IPR000640">
    <property type="entry name" value="EFG_V-like"/>
</dbReference>
<dbReference type="InterPro" id="IPR035651">
    <property type="entry name" value="BipA_V"/>
</dbReference>
<dbReference type="Pfam" id="PF00009">
    <property type="entry name" value="GTP_EFTU"/>
    <property type="match status" value="1"/>
</dbReference>
<gene>
    <name evidence="4" type="ORF">G7K_2935-t1</name>
</gene>
<dbReference type="PANTHER" id="PTHR42908:SF8">
    <property type="entry name" value="TR-TYPE G DOMAIN-CONTAINING PROTEIN"/>
    <property type="match status" value="1"/>
</dbReference>
<reference evidence="4 5" key="3">
    <citation type="journal article" date="2015" name="Genome Announc.">
        <title>Draft Genome Sequence of the Archiascomycetous Yeast Saitoella complicata.</title>
        <authorList>
            <person name="Yamauchi K."/>
            <person name="Kondo S."/>
            <person name="Hamamoto M."/>
            <person name="Takahashi Y."/>
            <person name="Ogura Y."/>
            <person name="Hayashi T."/>
            <person name="Nishida H."/>
        </authorList>
    </citation>
    <scope>NUCLEOTIDE SEQUENCE [LARGE SCALE GENOMIC DNA]</scope>
    <source>
        <strain evidence="4 5">NRRL Y-17804</strain>
    </source>
</reference>
<dbReference type="Gene3D" id="2.40.50.250">
    <property type="entry name" value="bipa protein"/>
    <property type="match status" value="1"/>
</dbReference>
<evidence type="ECO:0000256" key="2">
    <source>
        <dbReference type="ARBA" id="ARBA00023134"/>
    </source>
</evidence>
<dbReference type="FunFam" id="2.40.50.250:FF:000001">
    <property type="entry name" value="GTP-binding protein TypA"/>
    <property type="match status" value="1"/>
</dbReference>
<dbReference type="Pfam" id="PF22042">
    <property type="entry name" value="EF-G_D2"/>
    <property type="match status" value="1"/>
</dbReference>
<protein>
    <recommendedName>
        <fullName evidence="3">Tr-type G domain-containing protein</fullName>
    </recommendedName>
</protein>
<dbReference type="Gene3D" id="3.30.70.240">
    <property type="match status" value="1"/>
</dbReference>
<dbReference type="InterPro" id="IPR005225">
    <property type="entry name" value="Small_GTP-bd"/>
</dbReference>
<comment type="caution">
    <text evidence="4">The sequence shown here is derived from an EMBL/GenBank/DDBJ whole genome shotgun (WGS) entry which is preliminary data.</text>
</comment>
<dbReference type="InterPro" id="IPR031157">
    <property type="entry name" value="G_TR_CS"/>
</dbReference>
<dbReference type="NCBIfam" id="TIGR00231">
    <property type="entry name" value="small_GTP"/>
    <property type="match status" value="1"/>
</dbReference>
<dbReference type="InterPro" id="IPR006298">
    <property type="entry name" value="BipA"/>
</dbReference>
<dbReference type="CDD" id="cd01891">
    <property type="entry name" value="TypA_BipA"/>
    <property type="match status" value="1"/>
</dbReference>
<dbReference type="InterPro" id="IPR053905">
    <property type="entry name" value="EF-G-like_DII"/>
</dbReference>
<dbReference type="Gene3D" id="3.30.70.870">
    <property type="entry name" value="Elongation Factor G (Translational Gtpase), domain 3"/>
    <property type="match status" value="1"/>
</dbReference>
<dbReference type="OMA" id="MSMLFTI"/>
<dbReference type="InterPro" id="IPR009000">
    <property type="entry name" value="Transl_B-barrel_sf"/>
</dbReference>
<dbReference type="Pfam" id="PF21018">
    <property type="entry name" value="BipA_C"/>
    <property type="match status" value="1"/>
</dbReference>
<dbReference type="Proteomes" id="UP000033140">
    <property type="component" value="Unassembled WGS sequence"/>
</dbReference>
<keyword evidence="5" id="KW-1185">Reference proteome</keyword>
<dbReference type="InterPro" id="IPR048876">
    <property type="entry name" value="BipA_C"/>
</dbReference>
<dbReference type="GO" id="GO:0005829">
    <property type="term" value="C:cytosol"/>
    <property type="evidence" value="ECO:0007669"/>
    <property type="project" value="TreeGrafter"/>
</dbReference>
<dbReference type="Pfam" id="PF00679">
    <property type="entry name" value="EFG_C"/>
    <property type="match status" value="1"/>
</dbReference>
<dbReference type="PRINTS" id="PR00315">
    <property type="entry name" value="ELONGATNFCT"/>
</dbReference>
<evidence type="ECO:0000313" key="5">
    <source>
        <dbReference type="Proteomes" id="UP000033140"/>
    </source>
</evidence>
<dbReference type="CDD" id="cd03691">
    <property type="entry name" value="BipA_TypA_II"/>
    <property type="match status" value="1"/>
</dbReference>
<proteinExistence type="predicted"/>
<dbReference type="InterPro" id="IPR035647">
    <property type="entry name" value="EFG_III/V"/>
</dbReference>
<dbReference type="GO" id="GO:1990904">
    <property type="term" value="C:ribonucleoprotein complex"/>
    <property type="evidence" value="ECO:0007669"/>
    <property type="project" value="TreeGrafter"/>
</dbReference>
<dbReference type="FunFam" id="3.40.50.300:FF:000055">
    <property type="entry name" value="GTP-binding protein TypA"/>
    <property type="match status" value="1"/>
</dbReference>
<dbReference type="SMART" id="SM00838">
    <property type="entry name" value="EFG_C"/>
    <property type="match status" value="1"/>
</dbReference>
<dbReference type="PANTHER" id="PTHR42908">
    <property type="entry name" value="TRANSLATION ELONGATION FACTOR-RELATED"/>
    <property type="match status" value="1"/>
</dbReference>
<dbReference type="FunFam" id="3.30.70.240:FF:000002">
    <property type="entry name" value="GTP-binding protein TypA"/>
    <property type="match status" value="1"/>
</dbReference>
<name>A0A0E9NGD3_SAICN</name>
<dbReference type="InterPro" id="IPR000795">
    <property type="entry name" value="T_Tr_GTP-bd_dom"/>
</dbReference>
<dbReference type="Gene3D" id="2.40.30.10">
    <property type="entry name" value="Translation factors"/>
    <property type="match status" value="1"/>
</dbReference>
<dbReference type="PROSITE" id="PS00301">
    <property type="entry name" value="G_TR_1"/>
    <property type="match status" value="1"/>
</dbReference>
<reference evidence="4 5" key="2">
    <citation type="journal article" date="2014" name="J. Gen. Appl. Microbiol.">
        <title>The early diverging ascomycetous budding yeast Saitoella complicata has three histone deacetylases belonging to the Clr6, Hos2, and Rpd3 lineages.</title>
        <authorList>
            <person name="Nishida H."/>
            <person name="Matsumoto T."/>
            <person name="Kondo S."/>
            <person name="Hamamoto M."/>
            <person name="Yoshikawa H."/>
        </authorList>
    </citation>
    <scope>NUCLEOTIDE SEQUENCE [LARGE SCALE GENOMIC DNA]</scope>
    <source>
        <strain evidence="4 5">NRRL Y-17804</strain>
    </source>
</reference>
<dbReference type="Gene3D" id="3.40.50.300">
    <property type="entry name" value="P-loop containing nucleotide triphosphate hydrolases"/>
    <property type="match status" value="1"/>
</dbReference>
<dbReference type="InterPro" id="IPR047041">
    <property type="entry name" value="BipA_GTP-bd_dom"/>
</dbReference>
<dbReference type="InterPro" id="IPR027417">
    <property type="entry name" value="P-loop_NTPase"/>
</dbReference>
<keyword evidence="2" id="KW-0342">GTP-binding</keyword>
<evidence type="ECO:0000256" key="1">
    <source>
        <dbReference type="ARBA" id="ARBA00022741"/>
    </source>
</evidence>
<organism evidence="4 5">
    <name type="scientific">Saitoella complicata (strain BCRC 22490 / CBS 7301 / JCM 7358 / NBRC 10748 / NRRL Y-17804)</name>
    <dbReference type="NCBI Taxonomy" id="698492"/>
    <lineage>
        <taxon>Eukaryota</taxon>
        <taxon>Fungi</taxon>
        <taxon>Dikarya</taxon>
        <taxon>Ascomycota</taxon>
        <taxon>Taphrinomycotina</taxon>
        <taxon>Taphrinomycotina incertae sedis</taxon>
        <taxon>Saitoella</taxon>
    </lineage>
</organism>
<feature type="domain" description="Tr-type G" evidence="3">
    <location>
        <begin position="90"/>
        <end position="288"/>
    </location>
</feature>
<dbReference type="SUPFAM" id="SSF54980">
    <property type="entry name" value="EF-G C-terminal domain-like"/>
    <property type="match status" value="2"/>
</dbReference>
<keyword evidence="1" id="KW-0547">Nucleotide-binding</keyword>
<dbReference type="EMBL" id="BACD03000017">
    <property type="protein sequence ID" value="GAO48766.1"/>
    <property type="molecule type" value="Genomic_DNA"/>
</dbReference>
<dbReference type="GO" id="GO:0003924">
    <property type="term" value="F:GTPase activity"/>
    <property type="evidence" value="ECO:0007669"/>
    <property type="project" value="InterPro"/>
</dbReference>
<dbReference type="InterPro" id="IPR047042">
    <property type="entry name" value="BipA_II"/>
</dbReference>
<dbReference type="NCBIfam" id="TIGR01394">
    <property type="entry name" value="TypA_BipA"/>
    <property type="match status" value="1"/>
</dbReference>
<dbReference type="InterPro" id="IPR042116">
    <property type="entry name" value="TypA/BipA_C"/>
</dbReference>
<dbReference type="SUPFAM" id="SSF52540">
    <property type="entry name" value="P-loop containing nucleoside triphosphate hydrolases"/>
    <property type="match status" value="1"/>
</dbReference>
<dbReference type="PROSITE" id="PS51722">
    <property type="entry name" value="G_TR_2"/>
    <property type="match status" value="1"/>
</dbReference>
<dbReference type="AlphaFoldDB" id="A0A0E9NGD3"/>
<reference evidence="4 5" key="1">
    <citation type="journal article" date="2011" name="J. Gen. Appl. Microbiol.">
        <title>Draft genome sequencing of the enigmatic yeast Saitoella complicata.</title>
        <authorList>
            <person name="Nishida H."/>
            <person name="Hamamoto M."/>
            <person name="Sugiyama J."/>
        </authorList>
    </citation>
    <scope>NUCLEOTIDE SEQUENCE [LARGE SCALE GENOMIC DNA]</scope>
    <source>
        <strain evidence="4 5">NRRL Y-17804</strain>
    </source>
</reference>
<evidence type="ECO:0000259" key="3">
    <source>
        <dbReference type="PROSITE" id="PS51722"/>
    </source>
</evidence>
<evidence type="ECO:0000313" key="4">
    <source>
        <dbReference type="EMBL" id="GAO48766.1"/>
    </source>
</evidence>